<accession>A0A642VE37</accession>
<dbReference type="SUPFAM" id="SSF52540">
    <property type="entry name" value="P-loop containing nucleoside triphosphate hydrolases"/>
    <property type="match status" value="2"/>
</dbReference>
<sequence length="640" mass="71068">MKKDKKDQVVATSQVSRFHSETVESLSKDVDLKGVNITVGDRELLADTDLRIFNGVHYGLVGQNGVGKSTLLKCIGGKTLIGLPSNINALYVEQLEGVDTGRNTLDVVVESDKETAQLRHKFNLLNEALESGDSQRLVASLKEIELEEVKARHWDAEAKATKRSGARGATARRRLNEMEELVKATEQATINEADAAVKCQEKLLEVQEQLELRDADSLESRARTILNGLGFSQSMVEGPISELSGGWKIRASLASALLINPDILLLDEPTNHLDLPAIIWLQNYLQNLDSAIVVISHDRAFLNAVTEETIVFKDGKLSYFAGNYDEYREHFEERQNFLRNKKEQLEKQKSNAEKAAEKEMAKARKSGDDKKMAAMASKQRKLKNSVQMDANEKGHRFKLSRDRPGFHHTARPDIVLESIETPPKWSLEDPIPLRNSGPLVTFDQVSFKYSTTPVLKEITFNVPQDARIGLVGANGQGKSSLLKLITELNPTSGTIQRQGTIGYFSQHQVDDLLDLAESPITLIDTSEQTARAQLGKFGIKGSTSTAPLNTLSGGQLARVAFAKMAMASPHLLILDEPTNHLDFLTIEALISCLQNFKGAIIIASHDQHFIAETCQEVYLVQKTKLKRLENVQQYVKKLKP</sequence>
<keyword evidence="2" id="KW-0547">Nucleotide-binding</keyword>
<dbReference type="InterPro" id="IPR050611">
    <property type="entry name" value="ABCF"/>
</dbReference>
<evidence type="ECO:0000313" key="6">
    <source>
        <dbReference type="EMBL" id="KAA8917648.1"/>
    </source>
</evidence>
<dbReference type="InterPro" id="IPR027417">
    <property type="entry name" value="P-loop_NTPase"/>
</dbReference>
<organism evidence="6 7">
    <name type="scientific">Trichomonascus ciferrii</name>
    <dbReference type="NCBI Taxonomy" id="44093"/>
    <lineage>
        <taxon>Eukaryota</taxon>
        <taxon>Fungi</taxon>
        <taxon>Dikarya</taxon>
        <taxon>Ascomycota</taxon>
        <taxon>Saccharomycotina</taxon>
        <taxon>Dipodascomycetes</taxon>
        <taxon>Dipodascales</taxon>
        <taxon>Trichomonascaceae</taxon>
        <taxon>Trichomonascus</taxon>
        <taxon>Trichomonascus ciferrii complex</taxon>
    </lineage>
</organism>
<dbReference type="PROSITE" id="PS00211">
    <property type="entry name" value="ABC_TRANSPORTER_1"/>
    <property type="match status" value="1"/>
</dbReference>
<dbReference type="GO" id="GO:0016887">
    <property type="term" value="F:ATP hydrolysis activity"/>
    <property type="evidence" value="ECO:0007669"/>
    <property type="project" value="InterPro"/>
</dbReference>
<dbReference type="InterPro" id="IPR017871">
    <property type="entry name" value="ABC_transporter-like_CS"/>
</dbReference>
<gene>
    <name evidence="6" type="ORF">TRICI_000199</name>
</gene>
<keyword evidence="7" id="KW-1185">Reference proteome</keyword>
<dbReference type="OrthoDB" id="2110130at2759"/>
<feature type="coiled-coil region" evidence="4">
    <location>
        <begin position="328"/>
        <end position="362"/>
    </location>
</feature>
<evidence type="ECO:0000259" key="5">
    <source>
        <dbReference type="PROSITE" id="PS50893"/>
    </source>
</evidence>
<reference evidence="6" key="1">
    <citation type="journal article" date="2019" name="G3 (Bethesda)">
        <title>Genome Assemblies of Two Rare Opportunistic Yeast Pathogens: Diutina rugosa (syn. Candida rugosa) and Trichomonascus ciferrii (syn. Candida ciferrii).</title>
        <authorList>
            <person name="Mixao V."/>
            <person name="Saus E."/>
            <person name="Hansen A.P."/>
            <person name="Lass-Florl C."/>
            <person name="Gabaldon T."/>
        </authorList>
    </citation>
    <scope>NUCLEOTIDE SEQUENCE</scope>
    <source>
        <strain evidence="6">CBS 4856</strain>
    </source>
</reference>
<dbReference type="CDD" id="cd03221">
    <property type="entry name" value="ABCF_EF-3"/>
    <property type="match status" value="2"/>
</dbReference>
<dbReference type="FunFam" id="3.40.50.300:FF:000011">
    <property type="entry name" value="Putative ABC transporter ATP-binding component"/>
    <property type="match status" value="1"/>
</dbReference>
<dbReference type="GO" id="GO:0005524">
    <property type="term" value="F:ATP binding"/>
    <property type="evidence" value="ECO:0007669"/>
    <property type="project" value="UniProtKB-KW"/>
</dbReference>
<evidence type="ECO:0000256" key="3">
    <source>
        <dbReference type="ARBA" id="ARBA00022840"/>
    </source>
</evidence>
<comment type="caution">
    <text evidence="6">The sequence shown here is derived from an EMBL/GenBank/DDBJ whole genome shotgun (WGS) entry which is preliminary data.</text>
</comment>
<dbReference type="FunFam" id="3.40.50.300:FF:001197">
    <property type="entry name" value="Putative ATP-binding cassette family ATPase"/>
    <property type="match status" value="1"/>
</dbReference>
<evidence type="ECO:0000313" key="7">
    <source>
        <dbReference type="Proteomes" id="UP000761534"/>
    </source>
</evidence>
<dbReference type="Proteomes" id="UP000761534">
    <property type="component" value="Unassembled WGS sequence"/>
</dbReference>
<keyword evidence="4" id="KW-0175">Coiled coil</keyword>
<dbReference type="PANTHER" id="PTHR19211">
    <property type="entry name" value="ATP-BINDING TRANSPORT PROTEIN-RELATED"/>
    <property type="match status" value="1"/>
</dbReference>
<dbReference type="AlphaFoldDB" id="A0A642VE37"/>
<keyword evidence="1" id="KW-0677">Repeat</keyword>
<evidence type="ECO:0000256" key="2">
    <source>
        <dbReference type="ARBA" id="ARBA00022741"/>
    </source>
</evidence>
<proteinExistence type="predicted"/>
<dbReference type="Gene3D" id="3.40.50.300">
    <property type="entry name" value="P-loop containing nucleotide triphosphate hydrolases"/>
    <property type="match status" value="2"/>
</dbReference>
<evidence type="ECO:0000256" key="4">
    <source>
        <dbReference type="SAM" id="Coils"/>
    </source>
</evidence>
<dbReference type="Pfam" id="PF00005">
    <property type="entry name" value="ABC_tran"/>
    <property type="match status" value="2"/>
</dbReference>
<dbReference type="PROSITE" id="PS50893">
    <property type="entry name" value="ABC_TRANSPORTER_2"/>
    <property type="match status" value="2"/>
</dbReference>
<feature type="domain" description="ABC transporter" evidence="5">
    <location>
        <begin position="440"/>
        <end position="638"/>
    </location>
</feature>
<feature type="domain" description="ABC transporter" evidence="5">
    <location>
        <begin position="30"/>
        <end position="339"/>
    </location>
</feature>
<dbReference type="EMBL" id="SWFS01000023">
    <property type="protein sequence ID" value="KAA8917648.1"/>
    <property type="molecule type" value="Genomic_DNA"/>
</dbReference>
<dbReference type="InterPro" id="IPR003593">
    <property type="entry name" value="AAA+_ATPase"/>
</dbReference>
<evidence type="ECO:0000256" key="1">
    <source>
        <dbReference type="ARBA" id="ARBA00022737"/>
    </source>
</evidence>
<dbReference type="InterPro" id="IPR003439">
    <property type="entry name" value="ABC_transporter-like_ATP-bd"/>
</dbReference>
<dbReference type="PANTHER" id="PTHR19211:SF129">
    <property type="entry name" value="ABC TRANSPORTER ATP-BINDING PROTEIN"/>
    <property type="match status" value="1"/>
</dbReference>
<name>A0A642VE37_9ASCO</name>
<dbReference type="VEuPathDB" id="FungiDB:TRICI_000199"/>
<dbReference type="SMART" id="SM00382">
    <property type="entry name" value="AAA"/>
    <property type="match status" value="2"/>
</dbReference>
<protein>
    <recommendedName>
        <fullName evidence="5">ABC transporter domain-containing protein</fullName>
    </recommendedName>
</protein>
<keyword evidence="3" id="KW-0067">ATP-binding</keyword>